<dbReference type="AlphaFoldDB" id="A0A6A5ZRZ7"/>
<evidence type="ECO:0000259" key="3">
    <source>
        <dbReference type="PROSITE" id="PS51471"/>
    </source>
</evidence>
<keyword evidence="5" id="KW-1185">Reference proteome</keyword>
<name>A0A6A5ZRZ7_9PLEO</name>
<evidence type="ECO:0000313" key="5">
    <source>
        <dbReference type="Proteomes" id="UP000799770"/>
    </source>
</evidence>
<evidence type="ECO:0000256" key="2">
    <source>
        <dbReference type="RuleBase" id="RU003682"/>
    </source>
</evidence>
<feature type="domain" description="Fe2OG dioxygenase" evidence="3">
    <location>
        <begin position="169"/>
        <end position="275"/>
    </location>
</feature>
<evidence type="ECO:0000256" key="1">
    <source>
        <dbReference type="ARBA" id="ARBA00008056"/>
    </source>
</evidence>
<dbReference type="Pfam" id="PF03171">
    <property type="entry name" value="2OG-FeII_Oxy"/>
    <property type="match status" value="1"/>
</dbReference>
<dbReference type="PANTHER" id="PTHR47990">
    <property type="entry name" value="2-OXOGLUTARATE (2OG) AND FE(II)-DEPENDENT OXYGENASE SUPERFAMILY PROTEIN-RELATED"/>
    <property type="match status" value="1"/>
</dbReference>
<dbReference type="EMBL" id="ML977310">
    <property type="protein sequence ID" value="KAF2122492.1"/>
    <property type="molecule type" value="Genomic_DNA"/>
</dbReference>
<dbReference type="Pfam" id="PF14226">
    <property type="entry name" value="DIOX_N"/>
    <property type="match status" value="1"/>
</dbReference>
<dbReference type="InterPro" id="IPR044861">
    <property type="entry name" value="IPNS-like_FE2OG_OXY"/>
</dbReference>
<dbReference type="InterPro" id="IPR027443">
    <property type="entry name" value="IPNS-like_sf"/>
</dbReference>
<dbReference type="InterPro" id="IPR026992">
    <property type="entry name" value="DIOX_N"/>
</dbReference>
<comment type="similarity">
    <text evidence="1 2">Belongs to the iron/ascorbate-dependent oxidoreductase family.</text>
</comment>
<dbReference type="GO" id="GO:0046872">
    <property type="term" value="F:metal ion binding"/>
    <property type="evidence" value="ECO:0007669"/>
    <property type="project" value="UniProtKB-KW"/>
</dbReference>
<evidence type="ECO:0000313" key="4">
    <source>
        <dbReference type="EMBL" id="KAF2122492.1"/>
    </source>
</evidence>
<organism evidence="4 5">
    <name type="scientific">Lophiotrema nucula</name>
    <dbReference type="NCBI Taxonomy" id="690887"/>
    <lineage>
        <taxon>Eukaryota</taxon>
        <taxon>Fungi</taxon>
        <taxon>Dikarya</taxon>
        <taxon>Ascomycota</taxon>
        <taxon>Pezizomycotina</taxon>
        <taxon>Dothideomycetes</taxon>
        <taxon>Pleosporomycetidae</taxon>
        <taxon>Pleosporales</taxon>
        <taxon>Lophiotremataceae</taxon>
        <taxon>Lophiotrema</taxon>
    </lineage>
</organism>
<dbReference type="Proteomes" id="UP000799770">
    <property type="component" value="Unassembled WGS sequence"/>
</dbReference>
<keyword evidence="2" id="KW-0479">Metal-binding</keyword>
<keyword evidence="2" id="KW-0560">Oxidoreductase</keyword>
<proteinExistence type="inferred from homology"/>
<accession>A0A6A5ZRZ7</accession>
<dbReference type="GO" id="GO:0044283">
    <property type="term" value="P:small molecule biosynthetic process"/>
    <property type="evidence" value="ECO:0007669"/>
    <property type="project" value="UniProtKB-ARBA"/>
</dbReference>
<sequence>MAANIETELSSAIPLLHLGLLQTGVERESEQLLVACQKYGFFYLDLSSDSKLCGYWEDMLDTSKQYFGQNLEAKMQDSREGFTTGYEPIGTEVGPNPGTVDGYEILKISRRECLQGHTELSTSVQTHSTLFFDFMREAHGVLMLILTRLSNKMGLDDSSSFETYHAEPGLSQTNMALLRYPEMDSLNCSHVGHNKHTDLGSLTLLLCQQWGLQILPPEAKTWEFVEPRAKHAVINVGDTLHFLSKGQLASVVHRVIPFHQEEGKDRYSIAYFLRSNDDVEVRNTDGHSWSAKDWHDVKFEIFSDPNAIENGLQILTGMREENDM</sequence>
<dbReference type="Gene3D" id="2.60.120.330">
    <property type="entry name" value="B-lactam Antibiotic, Isopenicillin N Synthase, Chain"/>
    <property type="match status" value="1"/>
</dbReference>
<protein>
    <recommendedName>
        <fullName evidence="3">Fe2OG dioxygenase domain-containing protein</fullName>
    </recommendedName>
</protein>
<dbReference type="OrthoDB" id="288590at2759"/>
<dbReference type="InterPro" id="IPR005123">
    <property type="entry name" value="Oxoglu/Fe-dep_dioxygenase_dom"/>
</dbReference>
<reference evidence="4" key="1">
    <citation type="journal article" date="2020" name="Stud. Mycol.">
        <title>101 Dothideomycetes genomes: a test case for predicting lifestyles and emergence of pathogens.</title>
        <authorList>
            <person name="Haridas S."/>
            <person name="Albert R."/>
            <person name="Binder M."/>
            <person name="Bloem J."/>
            <person name="Labutti K."/>
            <person name="Salamov A."/>
            <person name="Andreopoulos B."/>
            <person name="Baker S."/>
            <person name="Barry K."/>
            <person name="Bills G."/>
            <person name="Bluhm B."/>
            <person name="Cannon C."/>
            <person name="Castanera R."/>
            <person name="Culley D."/>
            <person name="Daum C."/>
            <person name="Ezra D."/>
            <person name="Gonzalez J."/>
            <person name="Henrissat B."/>
            <person name="Kuo A."/>
            <person name="Liang C."/>
            <person name="Lipzen A."/>
            <person name="Lutzoni F."/>
            <person name="Magnuson J."/>
            <person name="Mondo S."/>
            <person name="Nolan M."/>
            <person name="Ohm R."/>
            <person name="Pangilinan J."/>
            <person name="Park H.-J."/>
            <person name="Ramirez L."/>
            <person name="Alfaro M."/>
            <person name="Sun H."/>
            <person name="Tritt A."/>
            <person name="Yoshinaga Y."/>
            <person name="Zwiers L.-H."/>
            <person name="Turgeon B."/>
            <person name="Goodwin S."/>
            <person name="Spatafora J."/>
            <person name="Crous P."/>
            <person name="Grigoriev I."/>
        </authorList>
    </citation>
    <scope>NUCLEOTIDE SEQUENCE</scope>
    <source>
        <strain evidence="4">CBS 627.86</strain>
    </source>
</reference>
<dbReference type="GO" id="GO:0016491">
    <property type="term" value="F:oxidoreductase activity"/>
    <property type="evidence" value="ECO:0007669"/>
    <property type="project" value="UniProtKB-KW"/>
</dbReference>
<dbReference type="SUPFAM" id="SSF51197">
    <property type="entry name" value="Clavaminate synthase-like"/>
    <property type="match status" value="1"/>
</dbReference>
<dbReference type="InterPro" id="IPR050231">
    <property type="entry name" value="Iron_ascorbate_oxido_reductase"/>
</dbReference>
<dbReference type="PROSITE" id="PS51471">
    <property type="entry name" value="FE2OG_OXY"/>
    <property type="match status" value="1"/>
</dbReference>
<gene>
    <name evidence="4" type="ORF">BDV96DRAFT_626406</name>
</gene>
<keyword evidence="2" id="KW-0408">Iron</keyword>